<dbReference type="AlphaFoldDB" id="X0YHE9"/>
<name>X0YHE9_9ZZZZ</name>
<dbReference type="SUPFAM" id="SSF75005">
    <property type="entry name" value="Arabinanase/levansucrase/invertase"/>
    <property type="match status" value="1"/>
</dbReference>
<protein>
    <submittedName>
        <fullName evidence="4">Uncharacterized protein</fullName>
    </submittedName>
</protein>
<comment type="caution">
    <text evidence="4">The sequence shown here is derived from an EMBL/GenBank/DDBJ whole genome shotgun (WGS) entry which is preliminary data.</text>
</comment>
<evidence type="ECO:0000256" key="1">
    <source>
        <dbReference type="ARBA" id="ARBA00009865"/>
    </source>
</evidence>
<dbReference type="EMBL" id="BARS01055533">
    <property type="protein sequence ID" value="GAG46617.1"/>
    <property type="molecule type" value="Genomic_DNA"/>
</dbReference>
<dbReference type="InterPro" id="IPR023296">
    <property type="entry name" value="Glyco_hydro_beta-prop_sf"/>
</dbReference>
<gene>
    <name evidence="4" type="ORF">S01H1_81981</name>
</gene>
<proteinExistence type="inferred from homology"/>
<dbReference type="Pfam" id="PF04616">
    <property type="entry name" value="Glyco_hydro_43"/>
    <property type="match status" value="1"/>
</dbReference>
<dbReference type="GO" id="GO:0005975">
    <property type="term" value="P:carbohydrate metabolic process"/>
    <property type="evidence" value="ECO:0007669"/>
    <property type="project" value="InterPro"/>
</dbReference>
<keyword evidence="3" id="KW-0326">Glycosidase</keyword>
<dbReference type="InterPro" id="IPR006710">
    <property type="entry name" value="Glyco_hydro_43"/>
</dbReference>
<dbReference type="GO" id="GO:0004553">
    <property type="term" value="F:hydrolase activity, hydrolyzing O-glycosyl compounds"/>
    <property type="evidence" value="ECO:0007669"/>
    <property type="project" value="InterPro"/>
</dbReference>
<evidence type="ECO:0000313" key="4">
    <source>
        <dbReference type="EMBL" id="GAG46617.1"/>
    </source>
</evidence>
<dbReference type="Gene3D" id="2.115.10.20">
    <property type="entry name" value="Glycosyl hydrolase domain, family 43"/>
    <property type="match status" value="1"/>
</dbReference>
<organism evidence="4">
    <name type="scientific">marine sediment metagenome</name>
    <dbReference type="NCBI Taxonomy" id="412755"/>
    <lineage>
        <taxon>unclassified sequences</taxon>
        <taxon>metagenomes</taxon>
        <taxon>ecological metagenomes</taxon>
    </lineage>
</organism>
<evidence type="ECO:0000256" key="3">
    <source>
        <dbReference type="ARBA" id="ARBA00023295"/>
    </source>
</evidence>
<evidence type="ECO:0000256" key="2">
    <source>
        <dbReference type="ARBA" id="ARBA00022801"/>
    </source>
</evidence>
<accession>X0YHE9</accession>
<comment type="similarity">
    <text evidence="1">Belongs to the glycosyl hydrolase 43 family.</text>
</comment>
<sequence>MEWDYRNRKTHFTGILMQEYDTGNGKPAGPVIKIFEGTALDSIEAPHIYKRNGWYYLLSAEGEPPTPTLLL</sequence>
<keyword evidence="2" id="KW-0378">Hydrolase</keyword>
<reference evidence="4" key="1">
    <citation type="journal article" date="2014" name="Front. Microbiol.">
        <title>High frequency of phylogenetically diverse reductive dehalogenase-homologous genes in deep subseafloor sedimentary metagenomes.</title>
        <authorList>
            <person name="Kawai M."/>
            <person name="Futagami T."/>
            <person name="Toyoda A."/>
            <person name="Takaki Y."/>
            <person name="Nishi S."/>
            <person name="Hori S."/>
            <person name="Arai W."/>
            <person name="Tsubouchi T."/>
            <person name="Morono Y."/>
            <person name="Uchiyama I."/>
            <person name="Ito T."/>
            <person name="Fujiyama A."/>
            <person name="Inagaki F."/>
            <person name="Takami H."/>
        </authorList>
    </citation>
    <scope>NUCLEOTIDE SEQUENCE</scope>
    <source>
        <strain evidence="4">Expedition CK06-06</strain>
    </source>
</reference>